<accession>A0A929B617</accession>
<gene>
    <name evidence="2" type="ORF">IQ251_05300</name>
</gene>
<dbReference type="AlphaFoldDB" id="A0A929B617"/>
<comment type="caution">
    <text evidence="2">The sequence shown here is derived from an EMBL/GenBank/DDBJ whole genome shotgun (WGS) entry which is preliminary data.</text>
</comment>
<dbReference type="RefSeq" id="WP_193927320.1">
    <property type="nucleotide sequence ID" value="NZ_JADEYC010000008.1"/>
</dbReference>
<dbReference type="EMBL" id="JADEYC010000008">
    <property type="protein sequence ID" value="MBE9373862.1"/>
    <property type="molecule type" value="Genomic_DNA"/>
</dbReference>
<sequence>MALVDRLVAVDHLAREPHPDDRRRIALQATEHARGEVAAALAPIVEDFARITECLDEQQAATVLDFLRDATAVLHEYAAGSRDGQQSRSVTGGRRSAPGSPRGTWGR</sequence>
<dbReference type="Proteomes" id="UP000598360">
    <property type="component" value="Unassembled WGS sequence"/>
</dbReference>
<feature type="region of interest" description="Disordered" evidence="1">
    <location>
        <begin position="78"/>
        <end position="107"/>
    </location>
</feature>
<keyword evidence="3" id="KW-1185">Reference proteome</keyword>
<dbReference type="Gene3D" id="1.10.10.10">
    <property type="entry name" value="Winged helix-like DNA-binding domain superfamily/Winged helix DNA-binding domain"/>
    <property type="match status" value="1"/>
</dbReference>
<feature type="compositionally biased region" description="Low complexity" evidence="1">
    <location>
        <begin position="92"/>
        <end position="107"/>
    </location>
</feature>
<evidence type="ECO:0000256" key="1">
    <source>
        <dbReference type="SAM" id="MobiDB-lite"/>
    </source>
</evidence>
<evidence type="ECO:0000313" key="3">
    <source>
        <dbReference type="Proteomes" id="UP000598360"/>
    </source>
</evidence>
<name>A0A929B617_9PSEU</name>
<dbReference type="InterPro" id="IPR036390">
    <property type="entry name" value="WH_DNA-bd_sf"/>
</dbReference>
<reference evidence="2" key="1">
    <citation type="submission" date="2020-10" db="EMBL/GenBank/DDBJ databases">
        <title>Diversity and distribution of actinomycetes associated with coral in the coast of Hainan.</title>
        <authorList>
            <person name="Li F."/>
        </authorList>
    </citation>
    <scope>NUCLEOTIDE SEQUENCE</scope>
    <source>
        <strain evidence="2">HNM0983</strain>
    </source>
</reference>
<dbReference type="SUPFAM" id="SSF46785">
    <property type="entry name" value="Winged helix' DNA-binding domain"/>
    <property type="match status" value="1"/>
</dbReference>
<organism evidence="2 3">
    <name type="scientific">Saccharopolyspora montiporae</name>
    <dbReference type="NCBI Taxonomy" id="2781240"/>
    <lineage>
        <taxon>Bacteria</taxon>
        <taxon>Bacillati</taxon>
        <taxon>Actinomycetota</taxon>
        <taxon>Actinomycetes</taxon>
        <taxon>Pseudonocardiales</taxon>
        <taxon>Pseudonocardiaceae</taxon>
        <taxon>Saccharopolyspora</taxon>
    </lineage>
</organism>
<proteinExistence type="predicted"/>
<dbReference type="InterPro" id="IPR036388">
    <property type="entry name" value="WH-like_DNA-bd_sf"/>
</dbReference>
<protein>
    <submittedName>
        <fullName evidence="2">Winged helix-turn-helix transcriptional regulator</fullName>
    </submittedName>
</protein>
<evidence type="ECO:0000313" key="2">
    <source>
        <dbReference type="EMBL" id="MBE9373862.1"/>
    </source>
</evidence>